<evidence type="ECO:0000313" key="3">
    <source>
        <dbReference type="Proteomes" id="UP000311382"/>
    </source>
</evidence>
<dbReference type="AlphaFoldDB" id="A0A5C5FTA2"/>
<dbReference type="Proteomes" id="UP000311382">
    <property type="component" value="Unassembled WGS sequence"/>
</dbReference>
<protein>
    <submittedName>
        <fullName evidence="2">Uncharacterized protein</fullName>
    </submittedName>
</protein>
<feature type="compositionally biased region" description="Low complexity" evidence="1">
    <location>
        <begin position="171"/>
        <end position="188"/>
    </location>
</feature>
<feature type="compositionally biased region" description="Low complexity" evidence="1">
    <location>
        <begin position="204"/>
        <end position="216"/>
    </location>
</feature>
<evidence type="ECO:0000313" key="2">
    <source>
        <dbReference type="EMBL" id="TNY20108.1"/>
    </source>
</evidence>
<name>A0A5C5FTA2_9BASI</name>
<feature type="compositionally biased region" description="Low complexity" evidence="1">
    <location>
        <begin position="269"/>
        <end position="281"/>
    </location>
</feature>
<feature type="compositionally biased region" description="Polar residues" evidence="1">
    <location>
        <begin position="119"/>
        <end position="129"/>
    </location>
</feature>
<feature type="region of interest" description="Disordered" evidence="1">
    <location>
        <begin position="113"/>
        <end position="326"/>
    </location>
</feature>
<dbReference type="OrthoDB" id="5582146at2759"/>
<organism evidence="2 3">
    <name type="scientific">Rhodotorula diobovata</name>
    <dbReference type="NCBI Taxonomy" id="5288"/>
    <lineage>
        <taxon>Eukaryota</taxon>
        <taxon>Fungi</taxon>
        <taxon>Dikarya</taxon>
        <taxon>Basidiomycota</taxon>
        <taxon>Pucciniomycotina</taxon>
        <taxon>Microbotryomycetes</taxon>
        <taxon>Sporidiobolales</taxon>
        <taxon>Sporidiobolaceae</taxon>
        <taxon>Rhodotorula</taxon>
    </lineage>
</organism>
<proteinExistence type="predicted"/>
<dbReference type="EMBL" id="SOZI01000076">
    <property type="protein sequence ID" value="TNY20108.1"/>
    <property type="molecule type" value="Genomic_DNA"/>
</dbReference>
<gene>
    <name evidence="2" type="ORF">DMC30DRAFT_271480</name>
</gene>
<feature type="region of interest" description="Disordered" evidence="1">
    <location>
        <begin position="49"/>
        <end position="68"/>
    </location>
</feature>
<evidence type="ECO:0000256" key="1">
    <source>
        <dbReference type="SAM" id="MobiDB-lite"/>
    </source>
</evidence>
<feature type="compositionally biased region" description="Basic residues" evidence="1">
    <location>
        <begin position="282"/>
        <end position="319"/>
    </location>
</feature>
<accession>A0A5C5FTA2</accession>
<dbReference type="STRING" id="5288.A0A5C5FTA2"/>
<comment type="caution">
    <text evidence="2">The sequence shown here is derived from an EMBL/GenBank/DDBJ whole genome shotgun (WGS) entry which is preliminary data.</text>
</comment>
<keyword evidence="3" id="KW-1185">Reference proteome</keyword>
<feature type="compositionally biased region" description="Low complexity" evidence="1">
    <location>
        <begin position="231"/>
        <end position="249"/>
    </location>
</feature>
<sequence>MASLADLLHSVHLSDHPYAGRCDDRLVISLVLALASGHRNLVLRVQPSHVHGARDEQRAQRRRQRHDSVQRAADEVAWICAVVFALSSHRVPCSSKLSATAFLKALFAPPPPANPGGNVSPSRKSSFASRASVDGQRRTPKRSMTGPLEVSVARANEAVAVDLEGRRARSPSRVSTSSARPPRPTRSSQRVLPPRASPSQTRQAPSPMMASRPPARTCTRPCLAAGPSPPASAAGARSARGSRAPPRGRQVPNAGSAAEAAPLRERGGTRSARGTSSARSATQRRRSGSGSTPRRRRPPRRRSVRRAPARAKRAGTLRSARRDRAR</sequence>
<reference evidence="2 3" key="1">
    <citation type="submission" date="2019-03" db="EMBL/GenBank/DDBJ databases">
        <title>Rhodosporidium diobovatum UCD-FST 08-225 genome sequencing, assembly, and annotation.</title>
        <authorList>
            <person name="Fakankun I.U."/>
            <person name="Fristensky B."/>
            <person name="Levin D.B."/>
        </authorList>
    </citation>
    <scope>NUCLEOTIDE SEQUENCE [LARGE SCALE GENOMIC DNA]</scope>
    <source>
        <strain evidence="2 3">UCD-FST 08-225</strain>
    </source>
</reference>